<protein>
    <submittedName>
        <fullName evidence="1">Uncharacterized protein</fullName>
    </submittedName>
</protein>
<evidence type="ECO:0000313" key="1">
    <source>
        <dbReference type="EMBL" id="KAJ7727647.1"/>
    </source>
</evidence>
<comment type="caution">
    <text evidence="1">The sequence shown here is derived from an EMBL/GenBank/DDBJ whole genome shotgun (WGS) entry which is preliminary data.</text>
</comment>
<proteinExistence type="predicted"/>
<reference evidence="1" key="1">
    <citation type="submission" date="2023-03" db="EMBL/GenBank/DDBJ databases">
        <title>Massive genome expansion in bonnet fungi (Mycena s.s.) driven by repeated elements and novel gene families across ecological guilds.</title>
        <authorList>
            <consortium name="Lawrence Berkeley National Laboratory"/>
            <person name="Harder C.B."/>
            <person name="Miyauchi S."/>
            <person name="Viragh M."/>
            <person name="Kuo A."/>
            <person name="Thoen E."/>
            <person name="Andreopoulos B."/>
            <person name="Lu D."/>
            <person name="Skrede I."/>
            <person name="Drula E."/>
            <person name="Henrissat B."/>
            <person name="Morin E."/>
            <person name="Kohler A."/>
            <person name="Barry K."/>
            <person name="LaButti K."/>
            <person name="Morin E."/>
            <person name="Salamov A."/>
            <person name="Lipzen A."/>
            <person name="Mereny Z."/>
            <person name="Hegedus B."/>
            <person name="Baldrian P."/>
            <person name="Stursova M."/>
            <person name="Weitz H."/>
            <person name="Taylor A."/>
            <person name="Grigoriev I.V."/>
            <person name="Nagy L.G."/>
            <person name="Martin F."/>
            <person name="Kauserud H."/>
        </authorList>
    </citation>
    <scope>NUCLEOTIDE SEQUENCE</scope>
    <source>
        <strain evidence="1">CBHHK188m</strain>
    </source>
</reference>
<dbReference type="AlphaFoldDB" id="A0AAD7HUV7"/>
<gene>
    <name evidence="1" type="ORF">DFH07DRAFT_999828</name>
</gene>
<dbReference type="EMBL" id="JARJLG010000210">
    <property type="protein sequence ID" value="KAJ7727647.1"/>
    <property type="molecule type" value="Genomic_DNA"/>
</dbReference>
<accession>A0AAD7HUV7</accession>
<organism evidence="1 2">
    <name type="scientific">Mycena maculata</name>
    <dbReference type="NCBI Taxonomy" id="230809"/>
    <lineage>
        <taxon>Eukaryota</taxon>
        <taxon>Fungi</taxon>
        <taxon>Dikarya</taxon>
        <taxon>Basidiomycota</taxon>
        <taxon>Agaricomycotina</taxon>
        <taxon>Agaricomycetes</taxon>
        <taxon>Agaricomycetidae</taxon>
        <taxon>Agaricales</taxon>
        <taxon>Marasmiineae</taxon>
        <taxon>Mycenaceae</taxon>
        <taxon>Mycena</taxon>
    </lineage>
</organism>
<sequence>MSEAGMGKGAREEEKGVAPAEKGTLGLLVAFTCIRHGLARTFQSRFWFGLSYTTGASPVLDQHISAPEKGGPLVVGLIHARNLAKVALSALLVCEIGWGNGSMIWDARPQTGSFEQHTPGEAAFEIGPHDHFPKTEASARDHCALRKYIFLAVKNNAGRIFLRVCHTLLAPLDHGLLFRHVQQHQRSSSTDSAPEPPPTLCSLVQDGLPLPSTLAPAPKRQTQVFERDALQNRFSRSDILLFPNLIAYSSIRPETEKEGGSP</sequence>
<name>A0AAD7HUV7_9AGAR</name>
<evidence type="ECO:0000313" key="2">
    <source>
        <dbReference type="Proteomes" id="UP001215280"/>
    </source>
</evidence>
<keyword evidence="2" id="KW-1185">Reference proteome</keyword>
<dbReference type="Proteomes" id="UP001215280">
    <property type="component" value="Unassembled WGS sequence"/>
</dbReference>